<name>A0ABV7CJV7_9GAMM</name>
<dbReference type="Proteomes" id="UP001595453">
    <property type="component" value="Unassembled WGS sequence"/>
</dbReference>
<organism evidence="2 3">
    <name type="scientific">Pseudoalteromonas fenneropenaei</name>
    <dbReference type="NCBI Taxonomy" id="1737459"/>
    <lineage>
        <taxon>Bacteria</taxon>
        <taxon>Pseudomonadati</taxon>
        <taxon>Pseudomonadota</taxon>
        <taxon>Gammaproteobacteria</taxon>
        <taxon>Alteromonadales</taxon>
        <taxon>Pseudoalteromonadaceae</taxon>
        <taxon>Pseudoalteromonas</taxon>
    </lineage>
</organism>
<dbReference type="PANTHER" id="PTHR32060:SF30">
    <property type="entry name" value="CARBOXY-TERMINAL PROCESSING PROTEASE CTPA"/>
    <property type="match status" value="1"/>
</dbReference>
<gene>
    <name evidence="2" type="ORF">ACFOEE_10440</name>
</gene>
<proteinExistence type="predicted"/>
<comment type="caution">
    <text evidence="2">The sequence shown here is derived from an EMBL/GenBank/DDBJ whole genome shotgun (WGS) entry which is preliminary data.</text>
</comment>
<dbReference type="EMBL" id="JBHRSD010000017">
    <property type="protein sequence ID" value="MFC3032939.1"/>
    <property type="molecule type" value="Genomic_DNA"/>
</dbReference>
<evidence type="ECO:0000313" key="3">
    <source>
        <dbReference type="Proteomes" id="UP001595453"/>
    </source>
</evidence>
<dbReference type="RefSeq" id="WP_377123926.1">
    <property type="nucleotide sequence ID" value="NZ_JBHRSD010000017.1"/>
</dbReference>
<evidence type="ECO:0000256" key="1">
    <source>
        <dbReference type="SAM" id="SignalP"/>
    </source>
</evidence>
<evidence type="ECO:0000313" key="2">
    <source>
        <dbReference type="EMBL" id="MFC3032939.1"/>
    </source>
</evidence>
<feature type="chain" id="PRO_5046870277" evidence="1">
    <location>
        <begin position="19"/>
        <end position="411"/>
    </location>
</feature>
<dbReference type="InterPro" id="IPR029045">
    <property type="entry name" value="ClpP/crotonase-like_dom_sf"/>
</dbReference>
<dbReference type="SUPFAM" id="SSF52096">
    <property type="entry name" value="ClpP/crotonase"/>
    <property type="match status" value="1"/>
</dbReference>
<protein>
    <submittedName>
        <fullName evidence="2">S41 family peptidase</fullName>
    </submittedName>
</protein>
<reference evidence="3" key="1">
    <citation type="journal article" date="2019" name="Int. J. Syst. Evol. Microbiol.">
        <title>The Global Catalogue of Microorganisms (GCM) 10K type strain sequencing project: providing services to taxonomists for standard genome sequencing and annotation.</title>
        <authorList>
            <consortium name="The Broad Institute Genomics Platform"/>
            <consortium name="The Broad Institute Genome Sequencing Center for Infectious Disease"/>
            <person name="Wu L."/>
            <person name="Ma J."/>
        </authorList>
    </citation>
    <scope>NUCLEOTIDE SEQUENCE [LARGE SCALE GENOMIC DNA]</scope>
    <source>
        <strain evidence="3">KCTC 42730</strain>
    </source>
</reference>
<sequence length="411" mass="45606">MKGLICGIFLAITCQVQALTVQAQAKWQEDIRYLQQQVKETHVNPFHATSEQEFDAAIEQLSAQLPDLDEPQVEVVLMKIMASLKDGHSNYYPMSGPHQHFPFKLMWIDNTLRVVGTTAQYSDLVGSELVAINGVLRTQIEQQLAPYLYGVDNTYSAQVRFAFQIILAKLLYGVGIIDNLSQAEFTFRTKQTLQTHTIAAVDMRKFGAINVSSNLPEATKLNDIGLPGIRLGFIAASKTAYFDFDSYPKFNEVMTQCKLVVKQLNAHASQHVIIDLRDNEGGSFYTGLAFAACLSEVATLDWQRGVVTLINAGTFSAAMSNAAQYKQLLNAKLIGTPTGGDPNQYGELHVFTLPNSKRQVSVSERYYAFVATPTDALYPDIVVTPTWLDYLEQRDVVFDAALAYFSQASAQ</sequence>
<dbReference type="Gene3D" id="3.90.226.10">
    <property type="entry name" value="2-enoyl-CoA Hydratase, Chain A, domain 1"/>
    <property type="match status" value="2"/>
</dbReference>
<keyword evidence="3" id="KW-1185">Reference proteome</keyword>
<feature type="signal peptide" evidence="1">
    <location>
        <begin position="1"/>
        <end position="18"/>
    </location>
</feature>
<accession>A0ABV7CJV7</accession>
<keyword evidence="1" id="KW-0732">Signal</keyword>
<dbReference type="PANTHER" id="PTHR32060">
    <property type="entry name" value="TAIL-SPECIFIC PROTEASE"/>
    <property type="match status" value="1"/>
</dbReference>